<evidence type="ECO:0008006" key="3">
    <source>
        <dbReference type="Google" id="ProtNLM"/>
    </source>
</evidence>
<dbReference type="AlphaFoldDB" id="A0A6V6ZBH5"/>
<keyword evidence="2" id="KW-1185">Reference proteome</keyword>
<evidence type="ECO:0000313" key="1">
    <source>
        <dbReference type="EMBL" id="CAD0008774.1"/>
    </source>
</evidence>
<dbReference type="RefSeq" id="WP_031453207.1">
    <property type="nucleotide sequence ID" value="NZ_CAIJDO010000237.1"/>
</dbReference>
<accession>A0A6V6ZBH5</accession>
<dbReference type="EMBL" id="CAIJDO010000237">
    <property type="protein sequence ID" value="CAD0008774.1"/>
    <property type="molecule type" value="Genomic_DNA"/>
</dbReference>
<organism evidence="1 2">
    <name type="scientific">Flavobacterium chungangense</name>
    <dbReference type="NCBI Taxonomy" id="554283"/>
    <lineage>
        <taxon>Bacteria</taxon>
        <taxon>Pseudomonadati</taxon>
        <taxon>Bacteroidota</taxon>
        <taxon>Flavobacteriia</taxon>
        <taxon>Flavobacteriales</taxon>
        <taxon>Flavobacteriaceae</taxon>
        <taxon>Flavobacterium</taxon>
    </lineage>
</organism>
<dbReference type="Proteomes" id="UP000556700">
    <property type="component" value="Unassembled WGS sequence"/>
</dbReference>
<evidence type="ECO:0000313" key="2">
    <source>
        <dbReference type="Proteomes" id="UP000556700"/>
    </source>
</evidence>
<reference evidence="1 2" key="1">
    <citation type="submission" date="2020-06" db="EMBL/GenBank/DDBJ databases">
        <authorList>
            <person name="Criscuolo A."/>
        </authorList>
    </citation>
    <scope>NUCLEOTIDE SEQUENCE [LARGE SCALE GENOMIC DNA]</scope>
    <source>
        <strain evidence="2">CIP 110025</strain>
    </source>
</reference>
<gene>
    <name evidence="1" type="ORF">FLACHUCJ7_03956</name>
</gene>
<comment type="caution">
    <text evidence="1">The sequence shown here is derived from an EMBL/GenBank/DDBJ whole genome shotgun (WGS) entry which is preliminary data.</text>
</comment>
<protein>
    <recommendedName>
        <fullName evidence="3">Outer membrane protein beta-barrel domain-containing protein</fullName>
    </recommendedName>
</protein>
<sequence>MKGNIFIYFILFTALNSTAQELRPFVGIGGFVHLYSFEKDLQSSTALSLSAGLEYKVAGFLSPEIEVNYMYGKYKDNVDSIDLGNVISATDRSFSTVNFSFCPKILLGDHEDPYGGYIQILPKYMYSLINVRETSGNNTIGSRITERSLSVSSHNFGLGAGVVINFDTWYSNSLAINVCYNTIRVSNSFDKLNPGKEPTDNMGVYGVEFKYYFGVKRLK</sequence>
<name>A0A6V6ZBH5_9FLAO</name>
<proteinExistence type="predicted"/>